<dbReference type="InterPro" id="IPR017850">
    <property type="entry name" value="Alkaline_phosphatase_core_sf"/>
</dbReference>
<dbReference type="OrthoDB" id="127333at2"/>
<keyword evidence="2" id="KW-1185">Reference proteome</keyword>
<dbReference type="SUPFAM" id="SSF53649">
    <property type="entry name" value="Alkaline phosphatase-like"/>
    <property type="match status" value="1"/>
</dbReference>
<dbReference type="STRING" id="1576369.SAMN05421753_11870"/>
<dbReference type="PANTHER" id="PTHR43737">
    <property type="entry name" value="BLL7424 PROTEIN"/>
    <property type="match status" value="1"/>
</dbReference>
<accession>A0A1I3QEM9</accession>
<reference evidence="2" key="1">
    <citation type="submission" date="2016-10" db="EMBL/GenBank/DDBJ databases">
        <authorList>
            <person name="Varghese N."/>
            <person name="Submissions S."/>
        </authorList>
    </citation>
    <scope>NUCLEOTIDE SEQUENCE [LARGE SCALE GENOMIC DNA]</scope>
    <source>
        <strain evidence="2">DSM 26348</strain>
    </source>
</reference>
<dbReference type="InterPro" id="IPR006311">
    <property type="entry name" value="TAT_signal"/>
</dbReference>
<sequence length="490" mass="53451">MPVSPASPPSFCGRTRREFLWQTGCGFGGAALAGMLGDDFFARQTRAADGVTPFVNPLAPKDPHFEPKAKAVIFLFMYGGPSHIDTFDYKPEMYGRDNQSIEVKTFGRGGHKNQGRLIEPRWKFKQYGECGKYVSDLFPNIAQHVDDISFLHSMTADSPIHGSAMLMMNSGKVLSGSPCLGSWVNYGLGTENQNLPGFVVMLDPKGGPISGAKNWSSGYMPASYQATVMRSKGDPILDLKPPQDISTAAQRKMLDSLREYNELHLAPRSDNSNLAARIASYELAFSMQAHAPEAVDLSQETEATQNLYGLDNPTSATFGRQCLLARRLVERGVRFIQIYSGGNHNDANWDAHTEMEANHNLHAAETDRPIAGLLTDLKNRGLLDSTLIVWGGEFGRQPTAEYAKGTGRDHNAYGFTTWLAGGGVKGGTSYGVTDELGAKAVENKLKVKDMHATVLHQMGLDPNRLSYFYGGLDQKLVGVEGAEPIHAILS</sequence>
<evidence type="ECO:0000313" key="1">
    <source>
        <dbReference type="EMBL" id="SFJ32613.1"/>
    </source>
</evidence>
<dbReference type="InterPro" id="IPR010869">
    <property type="entry name" value="DUF1501"/>
</dbReference>
<organism evidence="1 2">
    <name type="scientific">Planctomicrobium piriforme</name>
    <dbReference type="NCBI Taxonomy" id="1576369"/>
    <lineage>
        <taxon>Bacteria</taxon>
        <taxon>Pseudomonadati</taxon>
        <taxon>Planctomycetota</taxon>
        <taxon>Planctomycetia</taxon>
        <taxon>Planctomycetales</taxon>
        <taxon>Planctomycetaceae</taxon>
        <taxon>Planctomicrobium</taxon>
    </lineage>
</organism>
<evidence type="ECO:0008006" key="3">
    <source>
        <dbReference type="Google" id="ProtNLM"/>
    </source>
</evidence>
<protein>
    <recommendedName>
        <fullName evidence="3">Tat (Twin-arginine translocation) pathway signal sequence</fullName>
    </recommendedName>
</protein>
<dbReference type="RefSeq" id="WP_092054850.1">
    <property type="nucleotide sequence ID" value="NZ_FOQD01000018.1"/>
</dbReference>
<dbReference type="PANTHER" id="PTHR43737:SF1">
    <property type="entry name" value="DUF1501 DOMAIN-CONTAINING PROTEIN"/>
    <property type="match status" value="1"/>
</dbReference>
<dbReference type="Pfam" id="PF07394">
    <property type="entry name" value="DUF1501"/>
    <property type="match status" value="1"/>
</dbReference>
<dbReference type="EMBL" id="FOQD01000018">
    <property type="protein sequence ID" value="SFJ32613.1"/>
    <property type="molecule type" value="Genomic_DNA"/>
</dbReference>
<evidence type="ECO:0000313" key="2">
    <source>
        <dbReference type="Proteomes" id="UP000199518"/>
    </source>
</evidence>
<dbReference type="PROSITE" id="PS51318">
    <property type="entry name" value="TAT"/>
    <property type="match status" value="1"/>
</dbReference>
<proteinExistence type="predicted"/>
<dbReference type="Proteomes" id="UP000199518">
    <property type="component" value="Unassembled WGS sequence"/>
</dbReference>
<dbReference type="AlphaFoldDB" id="A0A1I3QEM9"/>
<gene>
    <name evidence="1" type="ORF">SAMN05421753_11870</name>
</gene>
<name>A0A1I3QEM9_9PLAN</name>